<dbReference type="PROSITE" id="PS50263">
    <property type="entry name" value="CN_HYDROLASE"/>
    <property type="match status" value="1"/>
</dbReference>
<organism evidence="2">
    <name type="scientific">marine metagenome</name>
    <dbReference type="NCBI Taxonomy" id="408172"/>
    <lineage>
        <taxon>unclassified sequences</taxon>
        <taxon>metagenomes</taxon>
        <taxon>ecological metagenomes</taxon>
    </lineage>
</organism>
<feature type="non-terminal residue" evidence="2">
    <location>
        <position position="85"/>
    </location>
</feature>
<sequence length="85" mass="8785">MGELVALLQLNPIVGDIDANVAEIERAIALAAANGAVIAWTSELAVCGYPPRDLLLEEGFVVRCQDAASAVQSPIPTLVGTPIDS</sequence>
<gene>
    <name evidence="2" type="ORF">METZ01_LOCUS214069</name>
</gene>
<dbReference type="Pfam" id="PF00795">
    <property type="entry name" value="CN_hydrolase"/>
    <property type="match status" value="1"/>
</dbReference>
<evidence type="ECO:0000259" key="1">
    <source>
        <dbReference type="PROSITE" id="PS50263"/>
    </source>
</evidence>
<accession>A0A382FEV5</accession>
<name>A0A382FEV5_9ZZZZ</name>
<dbReference type="SUPFAM" id="SSF56317">
    <property type="entry name" value="Carbon-nitrogen hydrolase"/>
    <property type="match status" value="1"/>
</dbReference>
<dbReference type="EMBL" id="UINC01049434">
    <property type="protein sequence ID" value="SVB61215.1"/>
    <property type="molecule type" value="Genomic_DNA"/>
</dbReference>
<proteinExistence type="predicted"/>
<dbReference type="AlphaFoldDB" id="A0A382FEV5"/>
<evidence type="ECO:0000313" key="2">
    <source>
        <dbReference type="EMBL" id="SVB61215.1"/>
    </source>
</evidence>
<dbReference type="InterPro" id="IPR036526">
    <property type="entry name" value="C-N_Hydrolase_sf"/>
</dbReference>
<dbReference type="InterPro" id="IPR003010">
    <property type="entry name" value="C-N_Hydrolase"/>
</dbReference>
<reference evidence="2" key="1">
    <citation type="submission" date="2018-05" db="EMBL/GenBank/DDBJ databases">
        <authorList>
            <person name="Lanie J.A."/>
            <person name="Ng W.-L."/>
            <person name="Kazmierczak K.M."/>
            <person name="Andrzejewski T.M."/>
            <person name="Davidsen T.M."/>
            <person name="Wayne K.J."/>
            <person name="Tettelin H."/>
            <person name="Glass J.I."/>
            <person name="Rusch D."/>
            <person name="Podicherti R."/>
            <person name="Tsui H.-C.T."/>
            <person name="Winkler M.E."/>
        </authorList>
    </citation>
    <scope>NUCLEOTIDE SEQUENCE</scope>
</reference>
<dbReference type="Gene3D" id="3.60.110.10">
    <property type="entry name" value="Carbon-nitrogen hydrolase"/>
    <property type="match status" value="1"/>
</dbReference>
<feature type="domain" description="CN hydrolase" evidence="1">
    <location>
        <begin position="3"/>
        <end position="85"/>
    </location>
</feature>
<protein>
    <recommendedName>
        <fullName evidence="1">CN hydrolase domain-containing protein</fullName>
    </recommendedName>
</protein>